<dbReference type="Pfam" id="PF03932">
    <property type="entry name" value="CutC"/>
    <property type="match status" value="1"/>
</dbReference>
<organism evidence="3 4">
    <name type="scientific">Sediminibacillus halophilus</name>
    <dbReference type="NCBI Taxonomy" id="482461"/>
    <lineage>
        <taxon>Bacteria</taxon>
        <taxon>Bacillati</taxon>
        <taxon>Bacillota</taxon>
        <taxon>Bacilli</taxon>
        <taxon>Bacillales</taxon>
        <taxon>Bacillaceae</taxon>
        <taxon>Sediminibacillus</taxon>
    </lineage>
</organism>
<reference evidence="4" key="1">
    <citation type="submission" date="2016-10" db="EMBL/GenBank/DDBJ databases">
        <authorList>
            <person name="Varghese N."/>
            <person name="Submissions S."/>
        </authorList>
    </citation>
    <scope>NUCLEOTIDE SEQUENCE [LARGE SCALE GENOMIC DNA]</scope>
    <source>
        <strain evidence="4">CGMCC 1.6199</strain>
    </source>
</reference>
<dbReference type="GO" id="GO:0005737">
    <property type="term" value="C:cytoplasm"/>
    <property type="evidence" value="ECO:0007669"/>
    <property type="project" value="UniProtKB-SubCell"/>
</dbReference>
<name>A0A1G9UB08_9BACI</name>
<comment type="caution">
    <text evidence="2">Once thought to be involved in copper homeostasis, experiments in E.coli have shown this is not the case.</text>
</comment>
<dbReference type="SUPFAM" id="SSF110395">
    <property type="entry name" value="CutC-like"/>
    <property type="match status" value="1"/>
</dbReference>
<dbReference type="STRING" id="482461.SAMN05216244_2937"/>
<dbReference type="PANTHER" id="PTHR12598:SF0">
    <property type="entry name" value="COPPER HOMEOSTASIS PROTEIN CUTC HOMOLOG"/>
    <property type="match status" value="1"/>
</dbReference>
<protein>
    <recommendedName>
        <fullName evidence="2">PF03932 family protein CutC</fullName>
    </recommendedName>
</protein>
<dbReference type="InterPro" id="IPR036822">
    <property type="entry name" value="CutC-like_dom_sf"/>
</dbReference>
<dbReference type="GO" id="GO:0005507">
    <property type="term" value="F:copper ion binding"/>
    <property type="evidence" value="ECO:0007669"/>
    <property type="project" value="TreeGrafter"/>
</dbReference>
<dbReference type="PANTHER" id="PTHR12598">
    <property type="entry name" value="COPPER HOMEOSTASIS PROTEIN CUTC"/>
    <property type="match status" value="1"/>
</dbReference>
<dbReference type="HAMAP" id="MF_00795">
    <property type="entry name" value="CutC"/>
    <property type="match status" value="1"/>
</dbReference>
<comment type="similarity">
    <text evidence="1 2">Belongs to the CutC family.</text>
</comment>
<evidence type="ECO:0000313" key="3">
    <source>
        <dbReference type="EMBL" id="SDM56894.1"/>
    </source>
</evidence>
<dbReference type="EMBL" id="FNHF01000003">
    <property type="protein sequence ID" value="SDM56894.1"/>
    <property type="molecule type" value="Genomic_DNA"/>
</dbReference>
<dbReference type="InterPro" id="IPR005627">
    <property type="entry name" value="CutC-like"/>
</dbReference>
<evidence type="ECO:0000256" key="2">
    <source>
        <dbReference type="HAMAP-Rule" id="MF_00795"/>
    </source>
</evidence>
<dbReference type="RefSeq" id="WP_074600003.1">
    <property type="nucleotide sequence ID" value="NZ_FNHF01000003.1"/>
</dbReference>
<dbReference type="AlphaFoldDB" id="A0A1G9UB08"/>
<comment type="subcellular location">
    <subcellularLocation>
        <location evidence="2">Cytoplasm</location>
    </subcellularLocation>
</comment>
<dbReference type="Gene3D" id="3.20.20.380">
    <property type="entry name" value="Copper homeostasis (CutC) domain"/>
    <property type="match status" value="1"/>
</dbReference>
<dbReference type="Proteomes" id="UP000182347">
    <property type="component" value="Unassembled WGS sequence"/>
</dbReference>
<keyword evidence="2" id="KW-0963">Cytoplasm</keyword>
<dbReference type="OrthoDB" id="9815677at2"/>
<sequence length="236" mass="25649">MITEVIVQNAEEAKQAEYMGADRLELVSAMSEGGLTPSHGTIKQVLHTVGIPVQIMIRPHSYHFCYSEADMAVILEDVKNVLNLGGNRFVFGGLNKDNTIDEKALMDIIKLDSTVDITFHRAFDETASQESAYRTLINYKQQVKRILTSGGEANCEAGKHSLKKLVHLSKATNGPAILPGSGLGPANIEAIHSVVSASQYHFGKSLRKGESFAKGFDPEAFSRIKQFGGISDDGNI</sequence>
<evidence type="ECO:0000256" key="1">
    <source>
        <dbReference type="ARBA" id="ARBA00007768"/>
    </source>
</evidence>
<proteinExistence type="inferred from homology"/>
<keyword evidence="4" id="KW-1185">Reference proteome</keyword>
<evidence type="ECO:0000313" key="4">
    <source>
        <dbReference type="Proteomes" id="UP000182347"/>
    </source>
</evidence>
<gene>
    <name evidence="2" type="primary">cutC</name>
    <name evidence="3" type="ORF">SAMN05216244_2937</name>
</gene>
<accession>A0A1G9UB08</accession>